<dbReference type="InterPro" id="IPR036704">
    <property type="entry name" value="RraA/RraA-like_sf"/>
</dbReference>
<evidence type="ECO:0000313" key="1">
    <source>
        <dbReference type="EMBL" id="MEJ5978075.1"/>
    </source>
</evidence>
<organism evidence="1 2">
    <name type="scientific">Novosphingobium anseongense</name>
    <dbReference type="NCBI Taxonomy" id="3133436"/>
    <lineage>
        <taxon>Bacteria</taxon>
        <taxon>Pseudomonadati</taxon>
        <taxon>Pseudomonadota</taxon>
        <taxon>Alphaproteobacteria</taxon>
        <taxon>Sphingomonadales</taxon>
        <taxon>Sphingomonadaceae</taxon>
        <taxon>Novosphingobium</taxon>
    </lineage>
</organism>
<gene>
    <name evidence="1" type="ORF">WG901_15595</name>
</gene>
<dbReference type="NCBIfam" id="NF006731">
    <property type="entry name" value="PRK09262.1"/>
    <property type="match status" value="1"/>
</dbReference>
<dbReference type="PANTHER" id="PTHR33254">
    <property type="entry name" value="4-HYDROXY-4-METHYL-2-OXOGLUTARATE ALDOLASE 3-RELATED"/>
    <property type="match status" value="1"/>
</dbReference>
<dbReference type="CDD" id="cd16841">
    <property type="entry name" value="RraA_family"/>
    <property type="match status" value="1"/>
</dbReference>
<accession>A0ABU8RYB7</accession>
<dbReference type="SUPFAM" id="SSF89562">
    <property type="entry name" value="RraA-like"/>
    <property type="match status" value="1"/>
</dbReference>
<dbReference type="Gene3D" id="3.50.30.40">
    <property type="entry name" value="Ribonuclease E inhibitor RraA/RraA-like"/>
    <property type="match status" value="1"/>
</dbReference>
<name>A0ABU8RYB7_9SPHN</name>
<evidence type="ECO:0000313" key="2">
    <source>
        <dbReference type="Proteomes" id="UP001361239"/>
    </source>
</evidence>
<reference evidence="1 2" key="1">
    <citation type="submission" date="2024-03" db="EMBL/GenBank/DDBJ databases">
        <authorList>
            <person name="Jo J.-H."/>
        </authorList>
    </citation>
    <scope>NUCLEOTIDE SEQUENCE [LARGE SCALE GENOMIC DNA]</scope>
    <source>
        <strain evidence="1 2">PS1R-30</strain>
    </source>
</reference>
<dbReference type="Proteomes" id="UP001361239">
    <property type="component" value="Unassembled WGS sequence"/>
</dbReference>
<sequence length="240" mass="24690">MKPQKSVIYRQIPRPDPALLARAAEFGVADLHGALGLVAGRMSLMSPAMNPIAPGQKLCGPAITAWNFPGDNLAIHIALDTAQVGDVLVFTNGGGHQGALWGDVACGFAVKKGVAGAVVHGACRDTDAIRDLGFPVWSTHVSVEQPEKRGPAAVNVPVVADGVLVEPGDIVCGDADGVVVIPLALLAATVAGAEARAANEVKIRARIAAGELPLDILGIRNTIETLGIEQIEGTWQDGQG</sequence>
<comment type="caution">
    <text evidence="1">The sequence shown here is derived from an EMBL/GenBank/DDBJ whole genome shotgun (WGS) entry which is preliminary data.</text>
</comment>
<protein>
    <submittedName>
        <fullName evidence="1">4-carboxy-4-hydroxy-2-oxoadipate aldolase/oxaloacetate decarboxylase</fullName>
    </submittedName>
</protein>
<dbReference type="EMBL" id="JBBHJZ010000003">
    <property type="protein sequence ID" value="MEJ5978075.1"/>
    <property type="molecule type" value="Genomic_DNA"/>
</dbReference>
<dbReference type="RefSeq" id="WP_339588019.1">
    <property type="nucleotide sequence ID" value="NZ_JBBHJZ010000003.1"/>
</dbReference>
<keyword evidence="2" id="KW-1185">Reference proteome</keyword>
<dbReference type="Pfam" id="PF03737">
    <property type="entry name" value="RraA-like"/>
    <property type="match status" value="1"/>
</dbReference>
<dbReference type="InterPro" id="IPR005493">
    <property type="entry name" value="RraA/RraA-like"/>
</dbReference>
<proteinExistence type="predicted"/>
<dbReference type="PANTHER" id="PTHR33254:SF16">
    <property type="entry name" value="BLR3842 PROTEIN"/>
    <property type="match status" value="1"/>
</dbReference>